<accession>A0ABP5FUA3</accession>
<dbReference type="InterPro" id="IPR042271">
    <property type="entry name" value="Zinicin_2_N"/>
</dbReference>
<comment type="caution">
    <text evidence="1">The sequence shown here is derived from an EMBL/GenBank/DDBJ whole genome shotgun (WGS) entry which is preliminary data.</text>
</comment>
<dbReference type="SUPFAM" id="SSF55486">
    <property type="entry name" value="Metalloproteases ('zincins'), catalytic domain"/>
    <property type="match status" value="1"/>
</dbReference>
<name>A0ABP5FUA3_9ACTN</name>
<dbReference type="Gene3D" id="1.20.150.30">
    <property type="entry name" value="Zincin-like metallopeptidase, N-terminal domain"/>
    <property type="match status" value="1"/>
</dbReference>
<sequence>MTARAQLVDWQLAVATAERLVRPGPATSPAEAAAAVADLRRYAVESREHVAEFTGLANQGSILTEPQVLVVDRPGWVRANAEGFRIVTEPLARKLNEKREGVPPSGLAALGPKATALELGTLLAYLSHRILGQYEIFQEPGRLLLVAPNIVSVERELQVKPDDFRLWVCLHEETHRTQFAAVPWLRAHILGEIEAFIAGMDTDPGALAKRLREAGQKRRETGEKRPLTELVQTPQQLAVLDRMVAVMSLLEGHADVVMDGVGPRVVPSVSDIRRKFGQRRAKGASRVDAIVRRVIGMDAKIRQYRDGARFVNAVVEQAGMSGFNRVWTSPNTLPTRAEIADPGAWLTRVRP</sequence>
<dbReference type="PANTHER" id="PTHR39420">
    <property type="match status" value="1"/>
</dbReference>
<dbReference type="PANTHER" id="PTHR39420:SF1">
    <property type="entry name" value="HYDROLASE"/>
    <property type="match status" value="1"/>
</dbReference>
<evidence type="ECO:0000313" key="2">
    <source>
        <dbReference type="Proteomes" id="UP001500751"/>
    </source>
</evidence>
<organism evidence="1 2">
    <name type="scientific">Catenulispora yoronensis</name>
    <dbReference type="NCBI Taxonomy" id="450799"/>
    <lineage>
        <taxon>Bacteria</taxon>
        <taxon>Bacillati</taxon>
        <taxon>Actinomycetota</taxon>
        <taxon>Actinomycetes</taxon>
        <taxon>Catenulisporales</taxon>
        <taxon>Catenulisporaceae</taxon>
        <taxon>Catenulispora</taxon>
    </lineage>
</organism>
<proteinExistence type="predicted"/>
<dbReference type="Pfam" id="PF10103">
    <property type="entry name" value="Zincin_2"/>
    <property type="match status" value="1"/>
</dbReference>
<dbReference type="InterPro" id="IPR022454">
    <property type="entry name" value="CHP03883_F420-assoc"/>
</dbReference>
<dbReference type="EMBL" id="BAAAQN010000021">
    <property type="protein sequence ID" value="GAA2034180.1"/>
    <property type="molecule type" value="Genomic_DNA"/>
</dbReference>
<keyword evidence="1" id="KW-0482">Metalloprotease</keyword>
<dbReference type="GO" id="GO:0008237">
    <property type="term" value="F:metallopeptidase activity"/>
    <property type="evidence" value="ECO:0007669"/>
    <property type="project" value="UniProtKB-KW"/>
</dbReference>
<keyword evidence="1" id="KW-0378">Hydrolase</keyword>
<keyword evidence="1" id="KW-0645">Protease</keyword>
<keyword evidence="2" id="KW-1185">Reference proteome</keyword>
<gene>
    <name evidence="1" type="ORF">GCM10009839_38360</name>
</gene>
<evidence type="ECO:0000313" key="1">
    <source>
        <dbReference type="EMBL" id="GAA2034180.1"/>
    </source>
</evidence>
<dbReference type="NCBIfam" id="TIGR03883">
    <property type="entry name" value="DUF2342_F420"/>
    <property type="match status" value="1"/>
</dbReference>
<dbReference type="Proteomes" id="UP001500751">
    <property type="component" value="Unassembled WGS sequence"/>
</dbReference>
<protein>
    <submittedName>
        <fullName evidence="1">Zinc-dependent metalloprotease</fullName>
    </submittedName>
</protein>
<reference evidence="2" key="1">
    <citation type="journal article" date="2019" name="Int. J. Syst. Evol. Microbiol.">
        <title>The Global Catalogue of Microorganisms (GCM) 10K type strain sequencing project: providing services to taxonomists for standard genome sequencing and annotation.</title>
        <authorList>
            <consortium name="The Broad Institute Genomics Platform"/>
            <consortium name="The Broad Institute Genome Sequencing Center for Infectious Disease"/>
            <person name="Wu L."/>
            <person name="Ma J."/>
        </authorList>
    </citation>
    <scope>NUCLEOTIDE SEQUENCE [LARGE SCALE GENOMIC DNA]</scope>
    <source>
        <strain evidence="2">JCM 16014</strain>
    </source>
</reference>
<dbReference type="InterPro" id="IPR018766">
    <property type="entry name" value="Zinicin_2"/>
</dbReference>
<dbReference type="NCBIfam" id="TIGR03624">
    <property type="entry name" value="putative hydrolase"/>
    <property type="match status" value="1"/>
</dbReference>
<dbReference type="RefSeq" id="WP_344666993.1">
    <property type="nucleotide sequence ID" value="NZ_BAAAQN010000021.1"/>
</dbReference>